<dbReference type="InterPro" id="IPR006664">
    <property type="entry name" value="OMP_bac"/>
</dbReference>
<sequence>MSRATGEGKIRPLETSRQGCPTAFLLYNFDVGGCGLKTLHKGLLDRLVKILERNPEHRIRLVGRASRSGSDSVNMQWSRRRVEAVARYLKEARVPDDQVRTEFIGESAPLSADLESEEDRSVELHLQIARVLTLVLVDAHRVRPTWAMVEHIREVIAPLANRAGRELRIVQQRILERSGELSITFEPGGRGKKPCGGLSILGDEAGESVYVGAHEELRVCGESQGDPRDPMNWEDPHGPRHLEHTSQLEHVFENGEPEFARFVANTAVHELGHIMAKLEHTEDRTNFMFDQGGSANLPRELRTRESMRRYWSSRLTFNSDQERRLVCAIQTGNFSGGLEMVRKK</sequence>
<comment type="subcellular location">
    <subcellularLocation>
        <location evidence="1">Membrane</location>
    </subcellularLocation>
</comment>
<keyword evidence="2 3" id="KW-0472">Membrane</keyword>
<dbReference type="AlphaFoldDB" id="A0A518GUP7"/>
<dbReference type="InterPro" id="IPR006665">
    <property type="entry name" value="OmpA-like"/>
</dbReference>
<dbReference type="Pfam" id="PF00691">
    <property type="entry name" value="OmpA"/>
    <property type="match status" value="1"/>
</dbReference>
<evidence type="ECO:0000313" key="5">
    <source>
        <dbReference type="EMBL" id="QDV32302.1"/>
    </source>
</evidence>
<dbReference type="Gene3D" id="3.30.1330.60">
    <property type="entry name" value="OmpA-like domain"/>
    <property type="match status" value="1"/>
</dbReference>
<dbReference type="SUPFAM" id="SSF103088">
    <property type="entry name" value="OmpA-like"/>
    <property type="match status" value="1"/>
</dbReference>
<dbReference type="GO" id="GO:0016020">
    <property type="term" value="C:membrane"/>
    <property type="evidence" value="ECO:0007669"/>
    <property type="project" value="UniProtKB-SubCell"/>
</dbReference>
<dbReference type="RefSeq" id="WP_145266302.1">
    <property type="nucleotide sequence ID" value="NZ_CP036426.1"/>
</dbReference>
<name>A0A518GUP7_9BACT</name>
<dbReference type="CDD" id="cd07185">
    <property type="entry name" value="OmpA_C-like"/>
    <property type="match status" value="1"/>
</dbReference>
<evidence type="ECO:0000256" key="1">
    <source>
        <dbReference type="ARBA" id="ARBA00004370"/>
    </source>
</evidence>
<dbReference type="KEGG" id="tpla:ElP_01300"/>
<evidence type="ECO:0000256" key="3">
    <source>
        <dbReference type="PROSITE-ProRule" id="PRU00473"/>
    </source>
</evidence>
<proteinExistence type="predicted"/>
<evidence type="ECO:0000256" key="2">
    <source>
        <dbReference type="ARBA" id="ARBA00023136"/>
    </source>
</evidence>
<dbReference type="Proteomes" id="UP000317835">
    <property type="component" value="Chromosome"/>
</dbReference>
<organism evidence="5 6">
    <name type="scientific">Tautonia plasticadhaerens</name>
    <dbReference type="NCBI Taxonomy" id="2527974"/>
    <lineage>
        <taxon>Bacteria</taxon>
        <taxon>Pseudomonadati</taxon>
        <taxon>Planctomycetota</taxon>
        <taxon>Planctomycetia</taxon>
        <taxon>Isosphaerales</taxon>
        <taxon>Isosphaeraceae</taxon>
        <taxon>Tautonia</taxon>
    </lineage>
</organism>
<dbReference type="PROSITE" id="PS51123">
    <property type="entry name" value="OMPA_2"/>
    <property type="match status" value="1"/>
</dbReference>
<evidence type="ECO:0000259" key="4">
    <source>
        <dbReference type="PROSITE" id="PS51123"/>
    </source>
</evidence>
<reference evidence="5 6" key="1">
    <citation type="submission" date="2019-02" db="EMBL/GenBank/DDBJ databases">
        <title>Deep-cultivation of Planctomycetes and their phenomic and genomic characterization uncovers novel biology.</title>
        <authorList>
            <person name="Wiegand S."/>
            <person name="Jogler M."/>
            <person name="Boedeker C."/>
            <person name="Pinto D."/>
            <person name="Vollmers J."/>
            <person name="Rivas-Marin E."/>
            <person name="Kohn T."/>
            <person name="Peeters S.H."/>
            <person name="Heuer A."/>
            <person name="Rast P."/>
            <person name="Oberbeckmann S."/>
            <person name="Bunk B."/>
            <person name="Jeske O."/>
            <person name="Meyerdierks A."/>
            <person name="Storesund J.E."/>
            <person name="Kallscheuer N."/>
            <person name="Luecker S."/>
            <person name="Lage O.M."/>
            <person name="Pohl T."/>
            <person name="Merkel B.J."/>
            <person name="Hornburger P."/>
            <person name="Mueller R.-W."/>
            <person name="Bruemmer F."/>
            <person name="Labrenz M."/>
            <person name="Spormann A.M."/>
            <person name="Op den Camp H."/>
            <person name="Overmann J."/>
            <person name="Amann R."/>
            <person name="Jetten M.S.M."/>
            <person name="Mascher T."/>
            <person name="Medema M.H."/>
            <person name="Devos D.P."/>
            <person name="Kaster A.-K."/>
            <person name="Ovreas L."/>
            <person name="Rohde M."/>
            <person name="Galperin M.Y."/>
            <person name="Jogler C."/>
        </authorList>
    </citation>
    <scope>NUCLEOTIDE SEQUENCE [LARGE SCALE GENOMIC DNA]</scope>
    <source>
        <strain evidence="5 6">ElP</strain>
    </source>
</reference>
<dbReference type="OrthoDB" id="9782229at2"/>
<evidence type="ECO:0000313" key="6">
    <source>
        <dbReference type="Proteomes" id="UP000317835"/>
    </source>
</evidence>
<dbReference type="InterPro" id="IPR036737">
    <property type="entry name" value="OmpA-like_sf"/>
</dbReference>
<feature type="domain" description="OmpA-like" evidence="4">
    <location>
        <begin position="16"/>
        <end position="139"/>
    </location>
</feature>
<accession>A0A518GUP7</accession>
<protein>
    <submittedName>
        <fullName evidence="5">OmpA family protein</fullName>
    </submittedName>
</protein>
<dbReference type="PRINTS" id="PR01021">
    <property type="entry name" value="OMPADOMAIN"/>
</dbReference>
<dbReference type="EMBL" id="CP036426">
    <property type="protein sequence ID" value="QDV32302.1"/>
    <property type="molecule type" value="Genomic_DNA"/>
</dbReference>
<keyword evidence="6" id="KW-1185">Reference proteome</keyword>
<gene>
    <name evidence="5" type="ORF">ElP_01300</name>
</gene>